<evidence type="ECO:0000256" key="1">
    <source>
        <dbReference type="SAM" id="SignalP"/>
    </source>
</evidence>
<name>A0A7S0G9B2_9STRA</name>
<sequence>MRFLSIAVMLSFQMLQLVVKTSSTITFALRKLQKEISFLSYEPTENVDAYAVIDLDQRSIIARTSLETEVGMDQAKQIYTKGSFSQSYASLKVNSVGGGLSTEILAGSAVSGIAYGDGSRVEGFIMKNAKVENTELMVQYDVGTNCFVGGNPNPEKSGCFAKSGTIVVDGQSITYTYNLLGDTFNSQSIQRLNRSQKTAVSTAYSDYSGTYDYNNQWILAALNGASTRFPNSMVDFDFGNFGLEGRAGEWLSTHYYICA</sequence>
<evidence type="ECO:0008006" key="3">
    <source>
        <dbReference type="Google" id="ProtNLM"/>
    </source>
</evidence>
<dbReference type="EMBL" id="HBEL01000700">
    <property type="protein sequence ID" value="CAD8404222.1"/>
    <property type="molecule type" value="Transcribed_RNA"/>
</dbReference>
<reference evidence="2" key="1">
    <citation type="submission" date="2021-01" db="EMBL/GenBank/DDBJ databases">
        <authorList>
            <person name="Corre E."/>
            <person name="Pelletier E."/>
            <person name="Niang G."/>
            <person name="Scheremetjew M."/>
            <person name="Finn R."/>
            <person name="Kale V."/>
            <person name="Holt S."/>
            <person name="Cochrane G."/>
            <person name="Meng A."/>
            <person name="Brown T."/>
            <person name="Cohen L."/>
        </authorList>
    </citation>
    <scope>NUCLEOTIDE SEQUENCE</scope>
    <source>
        <strain evidence="2">CCAP1064/1</strain>
    </source>
</reference>
<protein>
    <recommendedName>
        <fullName evidence="3">Peptidase A1 domain-containing protein</fullName>
    </recommendedName>
</protein>
<accession>A0A7S0G9B2</accession>
<organism evidence="2">
    <name type="scientific">Proboscia inermis</name>
    <dbReference type="NCBI Taxonomy" id="420281"/>
    <lineage>
        <taxon>Eukaryota</taxon>
        <taxon>Sar</taxon>
        <taxon>Stramenopiles</taxon>
        <taxon>Ochrophyta</taxon>
        <taxon>Bacillariophyta</taxon>
        <taxon>Coscinodiscophyceae</taxon>
        <taxon>Rhizosoleniophycidae</taxon>
        <taxon>Rhizosoleniales</taxon>
        <taxon>Rhizosoleniaceae</taxon>
        <taxon>Proboscia</taxon>
    </lineage>
</organism>
<dbReference type="AlphaFoldDB" id="A0A7S0G9B2"/>
<proteinExistence type="predicted"/>
<keyword evidence="1" id="KW-0732">Signal</keyword>
<feature type="signal peptide" evidence="1">
    <location>
        <begin position="1"/>
        <end position="23"/>
    </location>
</feature>
<gene>
    <name evidence="2" type="ORF">PINE0816_LOCUS322</name>
</gene>
<feature type="chain" id="PRO_5030649809" description="Peptidase A1 domain-containing protein" evidence="1">
    <location>
        <begin position="24"/>
        <end position="259"/>
    </location>
</feature>
<evidence type="ECO:0000313" key="2">
    <source>
        <dbReference type="EMBL" id="CAD8404222.1"/>
    </source>
</evidence>